<evidence type="ECO:0000313" key="3">
    <source>
        <dbReference type="EMBL" id="KAF4458980.1"/>
    </source>
</evidence>
<name>A0A8H4KWX0_9HYPO</name>
<evidence type="ECO:0000256" key="2">
    <source>
        <dbReference type="SAM" id="Phobius"/>
    </source>
</evidence>
<accession>A0A8H4KWX0</accession>
<keyword evidence="2" id="KW-0472">Membrane</keyword>
<keyword evidence="2" id="KW-0812">Transmembrane</keyword>
<organism evidence="3 4">
    <name type="scientific">Fusarium albosuccineum</name>
    <dbReference type="NCBI Taxonomy" id="1237068"/>
    <lineage>
        <taxon>Eukaryota</taxon>
        <taxon>Fungi</taxon>
        <taxon>Dikarya</taxon>
        <taxon>Ascomycota</taxon>
        <taxon>Pezizomycotina</taxon>
        <taxon>Sordariomycetes</taxon>
        <taxon>Hypocreomycetidae</taxon>
        <taxon>Hypocreales</taxon>
        <taxon>Nectriaceae</taxon>
        <taxon>Fusarium</taxon>
        <taxon>Fusarium decemcellulare species complex</taxon>
    </lineage>
</organism>
<evidence type="ECO:0000256" key="1">
    <source>
        <dbReference type="SAM" id="MobiDB-lite"/>
    </source>
</evidence>
<reference evidence="3 4" key="1">
    <citation type="submission" date="2020-01" db="EMBL/GenBank/DDBJ databases">
        <title>Identification and distribution of gene clusters putatively required for synthesis of sphingolipid metabolism inhibitors in phylogenetically diverse species of the filamentous fungus Fusarium.</title>
        <authorList>
            <person name="Kim H.-S."/>
            <person name="Busman M."/>
            <person name="Brown D.W."/>
            <person name="Divon H."/>
            <person name="Uhlig S."/>
            <person name="Proctor R.H."/>
        </authorList>
    </citation>
    <scope>NUCLEOTIDE SEQUENCE [LARGE SCALE GENOMIC DNA]</scope>
    <source>
        <strain evidence="3 4">NRRL 20459</strain>
    </source>
</reference>
<feature type="compositionally biased region" description="Basic and acidic residues" evidence="1">
    <location>
        <begin position="622"/>
        <end position="636"/>
    </location>
</feature>
<proteinExistence type="predicted"/>
<evidence type="ECO:0000313" key="4">
    <source>
        <dbReference type="Proteomes" id="UP000554235"/>
    </source>
</evidence>
<feature type="transmembrane region" description="Helical" evidence="2">
    <location>
        <begin position="124"/>
        <end position="147"/>
    </location>
</feature>
<feature type="region of interest" description="Disordered" evidence="1">
    <location>
        <begin position="622"/>
        <end position="660"/>
    </location>
</feature>
<feature type="transmembrane region" description="Helical" evidence="2">
    <location>
        <begin position="38"/>
        <end position="67"/>
    </location>
</feature>
<protein>
    <submittedName>
        <fullName evidence="3">Uncharacterized protein</fullName>
    </submittedName>
</protein>
<gene>
    <name evidence="3" type="ORF">FALBO_14271</name>
</gene>
<feature type="transmembrane region" description="Helical" evidence="2">
    <location>
        <begin position="506"/>
        <end position="532"/>
    </location>
</feature>
<comment type="caution">
    <text evidence="3">The sequence shown here is derived from an EMBL/GenBank/DDBJ whole genome shotgun (WGS) entry which is preliminary data.</text>
</comment>
<dbReference type="OrthoDB" id="5337208at2759"/>
<keyword evidence="2" id="KW-1133">Transmembrane helix</keyword>
<dbReference type="Proteomes" id="UP000554235">
    <property type="component" value="Unassembled WGS sequence"/>
</dbReference>
<sequence length="660" mass="73482">MVDIFTPVPDSSYLLGKGFWMPGASGDKWAIAFNSRGATLLTATLSVVVAVSFVCLWNLVTLFGMLFGGTHSQRRYVALVTLWNSSDPWFAFMNLSTYFFHCWRDIRARRAESSAEMKASRGDLWYGLVLCLIAFAVFSGGLAMGIVAPSLVQIGNVAPVRPSTLFYPAVPKGNLEATLKDYGIRATSAMRSLGSVEATKVTARKEVSVTEDKLHASWEGNPVRSVKYSYHVSGADMGLKGGSELSLNVEGYCITEYEWAIKRSPAEAEREDGDLYELWNNENREVWIPFNQYEILRAPVIAFRLHPDSAAQWSKGSNTSYAVVIYSAHRGSMSRSDDPWYATERRPNYTFRYGTRLNHTFWMKRYRPVLSCWELGQWSYRGQNVSSVYRLKHLPGIKIKEVLLSVLESTFSGGPMVIRLGNASGDLALRSSTTSLNGIIDAAVCKMHDDIERLILASYVATRNIFRDAIMFGQHHNLTNVFEGLDGKPKDGSGEFVVSSPDIQTFSLAGIVTLLLILGFLVLANTCAWAVLKHHHNSSAAQDEGDPALNQDIDRKKKQHVWTRFDVLSAVQLFRCLYENGKDDTNCDWSCEKMVIDNGDGHEFRLIHGCGMAKCMGNIKKGEDGKHAGDKQDTKPEGMPLLELKKGLRESINPTSPDTP</sequence>
<dbReference type="AlphaFoldDB" id="A0A8H4KWX0"/>
<dbReference type="EMBL" id="JAADYS010002292">
    <property type="protein sequence ID" value="KAF4458980.1"/>
    <property type="molecule type" value="Genomic_DNA"/>
</dbReference>
<keyword evidence="4" id="KW-1185">Reference proteome</keyword>